<feature type="region of interest" description="Disordered" evidence="1">
    <location>
        <begin position="1"/>
        <end position="29"/>
    </location>
</feature>
<feature type="region of interest" description="Disordered" evidence="1">
    <location>
        <begin position="59"/>
        <end position="94"/>
    </location>
</feature>
<reference evidence="2 3" key="1">
    <citation type="submission" date="2017-03" db="EMBL/GenBank/DDBJ databases">
        <title>An alternative strategy for trypanosome survival in the mammalian bloodstream revealed through genome and transcriptome analysis of the ubiquitous bovine parasite Trypanosoma (Megatrypanum) theileri.</title>
        <authorList>
            <person name="Kelly S."/>
            <person name="Ivens A."/>
            <person name="Mott A."/>
            <person name="O'Neill E."/>
            <person name="Emms D."/>
            <person name="Macleod O."/>
            <person name="Voorheis P."/>
            <person name="Matthews J."/>
            <person name="Matthews K."/>
            <person name="Carrington M."/>
        </authorList>
    </citation>
    <scope>NUCLEOTIDE SEQUENCE [LARGE SCALE GENOMIC DNA]</scope>
    <source>
        <strain evidence="2">Edinburgh</strain>
    </source>
</reference>
<evidence type="ECO:0000313" key="2">
    <source>
        <dbReference type="EMBL" id="ORC89268.1"/>
    </source>
</evidence>
<feature type="region of interest" description="Disordered" evidence="1">
    <location>
        <begin position="205"/>
        <end position="224"/>
    </location>
</feature>
<evidence type="ECO:0000256" key="1">
    <source>
        <dbReference type="SAM" id="MobiDB-lite"/>
    </source>
</evidence>
<sequence>MYGVQHRVAPLRRSHTQLGETPHTQTNTYPYTQTQTFPTGNNVSSQHSNSADIFTHKLRRGPTAPTTTTISSISSSSTLLPRPSQTNTNTISTRGYGYAVPASMQRSQLTIPHTQNTQLADSTSLQATLTQTAQQQKDSTAALIRLVESFQQHEKYLASGTESLSHLTALVNGQHAQVAALHGIAEEMRAMTGAIRDAMILFTSTQQQQQQQEEEEEESTEVIPLSHSKIKTTTTTTVAAILPVDDGNSNSNSNHGIPSTVKSNGISAWQSAATFILGADTPLMTPHIVESDENEENMNEDQYKDEGAAYFCSSQLKSVVLKCGEGITQSGVKITPFVEDDVFSM</sequence>
<evidence type="ECO:0000313" key="3">
    <source>
        <dbReference type="Proteomes" id="UP000192257"/>
    </source>
</evidence>
<protein>
    <submittedName>
        <fullName evidence="2">Uncharacterized protein</fullName>
    </submittedName>
</protein>
<dbReference type="AlphaFoldDB" id="A0A1X0NXK1"/>
<dbReference type="GeneID" id="39985268"/>
<dbReference type="OrthoDB" id="248407at2759"/>
<dbReference type="EMBL" id="NBCO01000013">
    <property type="protein sequence ID" value="ORC89268.1"/>
    <property type="molecule type" value="Genomic_DNA"/>
</dbReference>
<dbReference type="Proteomes" id="UP000192257">
    <property type="component" value="Unassembled WGS sequence"/>
</dbReference>
<organism evidence="2 3">
    <name type="scientific">Trypanosoma theileri</name>
    <dbReference type="NCBI Taxonomy" id="67003"/>
    <lineage>
        <taxon>Eukaryota</taxon>
        <taxon>Discoba</taxon>
        <taxon>Euglenozoa</taxon>
        <taxon>Kinetoplastea</taxon>
        <taxon>Metakinetoplastina</taxon>
        <taxon>Trypanosomatida</taxon>
        <taxon>Trypanosomatidae</taxon>
        <taxon>Trypanosoma</taxon>
    </lineage>
</organism>
<dbReference type="RefSeq" id="XP_028883334.1">
    <property type="nucleotide sequence ID" value="XM_029025488.1"/>
</dbReference>
<keyword evidence="3" id="KW-1185">Reference proteome</keyword>
<feature type="compositionally biased region" description="Low complexity" evidence="1">
    <location>
        <begin position="66"/>
        <end position="78"/>
    </location>
</feature>
<accession>A0A1X0NXK1</accession>
<gene>
    <name evidence="2" type="ORF">TM35_000132720</name>
</gene>
<comment type="caution">
    <text evidence="2">The sequence shown here is derived from an EMBL/GenBank/DDBJ whole genome shotgun (WGS) entry which is preliminary data.</text>
</comment>
<name>A0A1X0NXK1_9TRYP</name>
<dbReference type="VEuPathDB" id="TriTrypDB:TM35_000132720"/>
<proteinExistence type="predicted"/>
<feature type="compositionally biased region" description="Polar residues" evidence="1">
    <location>
        <begin position="83"/>
        <end position="93"/>
    </location>
</feature>